<dbReference type="AlphaFoldDB" id="A0A0F4YMP8"/>
<gene>
    <name evidence="2" type="ORF">T310_7143</name>
</gene>
<dbReference type="GeneID" id="25319419"/>
<dbReference type="EMBL" id="LASV01000404">
    <property type="protein sequence ID" value="KKA18903.1"/>
    <property type="molecule type" value="Genomic_DNA"/>
</dbReference>
<dbReference type="Proteomes" id="UP000053958">
    <property type="component" value="Unassembled WGS sequence"/>
</dbReference>
<dbReference type="OrthoDB" id="4227269at2759"/>
<dbReference type="RefSeq" id="XP_013325515.1">
    <property type="nucleotide sequence ID" value="XM_013470061.1"/>
</dbReference>
<reference evidence="2 3" key="1">
    <citation type="submission" date="2015-04" db="EMBL/GenBank/DDBJ databases">
        <authorList>
            <person name="Heijne W.H."/>
            <person name="Fedorova N.D."/>
            <person name="Nierman W.C."/>
            <person name="Vollebregt A.W."/>
            <person name="Zhao Z."/>
            <person name="Wu L."/>
            <person name="Kumar M."/>
            <person name="Stam H."/>
            <person name="van den Berg M.A."/>
            <person name="Pel H.J."/>
        </authorList>
    </citation>
    <scope>NUCLEOTIDE SEQUENCE [LARGE SCALE GENOMIC DNA]</scope>
    <source>
        <strain evidence="2 3">CBS 393.64</strain>
    </source>
</reference>
<evidence type="ECO:0000313" key="2">
    <source>
        <dbReference type="EMBL" id="KKA18903.1"/>
    </source>
</evidence>
<feature type="compositionally biased region" description="Low complexity" evidence="1">
    <location>
        <begin position="135"/>
        <end position="147"/>
    </location>
</feature>
<feature type="region of interest" description="Disordered" evidence="1">
    <location>
        <begin position="118"/>
        <end position="192"/>
    </location>
</feature>
<evidence type="ECO:0000313" key="3">
    <source>
        <dbReference type="Proteomes" id="UP000053958"/>
    </source>
</evidence>
<sequence length="405" mass="45924">MRLTKGLKPIDRSQDLQPGQSFIVHYNNTSLRNRKDLWLGIIIPESLTTPTLLSRRHRNAKPLKGDWTVPVEKHILANSTRDDCKLFLDLHKLARRHREADFWFRMAEEERRIKGPLGRKPYLVLPPPKTASPDNGSSGSSSSSSNGDRQSKGPSGSVSGENRPSHLPTDPQDSIQEPRTPPPPARRGPVSPKLIVVNEAIKTGEDDSVLGDQFRFGQKYDLEQIGSVAELHEQILRLGRIYISAKVFELTTMQVLTLWKLQAAWNSYSGVPQLIVFLQTVQFVFEKTKRCPDSLVQGTSTEPMQRWAAGFLADLMDVFFRAYPEQFWTVLRENPTLQAAVFERRAANLAKNPEKYVDLDKQVQRAGEVSSVAVRLRVPRFFFAFSFTDAYMETLRTSVVIDSYT</sequence>
<name>A0A0F4YMP8_RASE3</name>
<protein>
    <submittedName>
        <fullName evidence="2">Uncharacterized protein</fullName>
    </submittedName>
</protein>
<organism evidence="2 3">
    <name type="scientific">Rasamsonia emersonii (strain ATCC 16479 / CBS 393.64 / IMI 116815)</name>
    <dbReference type="NCBI Taxonomy" id="1408163"/>
    <lineage>
        <taxon>Eukaryota</taxon>
        <taxon>Fungi</taxon>
        <taxon>Dikarya</taxon>
        <taxon>Ascomycota</taxon>
        <taxon>Pezizomycotina</taxon>
        <taxon>Eurotiomycetes</taxon>
        <taxon>Eurotiomycetidae</taxon>
        <taxon>Eurotiales</taxon>
        <taxon>Trichocomaceae</taxon>
        <taxon>Rasamsonia</taxon>
    </lineage>
</organism>
<comment type="caution">
    <text evidence="2">The sequence shown here is derived from an EMBL/GenBank/DDBJ whole genome shotgun (WGS) entry which is preliminary data.</text>
</comment>
<proteinExistence type="predicted"/>
<keyword evidence="3" id="KW-1185">Reference proteome</keyword>
<accession>A0A0F4YMP8</accession>
<feature type="compositionally biased region" description="Polar residues" evidence="1">
    <location>
        <begin position="152"/>
        <end position="162"/>
    </location>
</feature>
<evidence type="ECO:0000256" key="1">
    <source>
        <dbReference type="SAM" id="MobiDB-lite"/>
    </source>
</evidence>